<sequence>MSRPPVTNRVKEEVILFVPDFFLDYLMISQKNGQLYPTIPPYSVWYATLGNNHHSKNRKCVTHTRNRDGAPLTLEN</sequence>
<dbReference type="Proteomes" id="UP000054477">
    <property type="component" value="Unassembled WGS sequence"/>
</dbReference>
<dbReference type="EMBL" id="KN838698">
    <property type="protein sequence ID" value="KIJ97250.1"/>
    <property type="molecule type" value="Genomic_DNA"/>
</dbReference>
<feature type="region of interest" description="Disordered" evidence="1">
    <location>
        <begin position="57"/>
        <end position="76"/>
    </location>
</feature>
<organism evidence="2 3">
    <name type="scientific">Laccaria amethystina LaAM-08-1</name>
    <dbReference type="NCBI Taxonomy" id="1095629"/>
    <lineage>
        <taxon>Eukaryota</taxon>
        <taxon>Fungi</taxon>
        <taxon>Dikarya</taxon>
        <taxon>Basidiomycota</taxon>
        <taxon>Agaricomycotina</taxon>
        <taxon>Agaricomycetes</taxon>
        <taxon>Agaricomycetidae</taxon>
        <taxon>Agaricales</taxon>
        <taxon>Agaricineae</taxon>
        <taxon>Hydnangiaceae</taxon>
        <taxon>Laccaria</taxon>
    </lineage>
</organism>
<keyword evidence="3" id="KW-1185">Reference proteome</keyword>
<reference evidence="3" key="2">
    <citation type="submission" date="2015-01" db="EMBL/GenBank/DDBJ databases">
        <title>Evolutionary Origins and Diversification of the Mycorrhizal Mutualists.</title>
        <authorList>
            <consortium name="DOE Joint Genome Institute"/>
            <consortium name="Mycorrhizal Genomics Consortium"/>
            <person name="Kohler A."/>
            <person name="Kuo A."/>
            <person name="Nagy L.G."/>
            <person name="Floudas D."/>
            <person name="Copeland A."/>
            <person name="Barry K.W."/>
            <person name="Cichocki N."/>
            <person name="Veneault-Fourrey C."/>
            <person name="LaButti K."/>
            <person name="Lindquist E.A."/>
            <person name="Lipzen A."/>
            <person name="Lundell T."/>
            <person name="Morin E."/>
            <person name="Murat C."/>
            <person name="Riley R."/>
            <person name="Ohm R."/>
            <person name="Sun H."/>
            <person name="Tunlid A."/>
            <person name="Henrissat B."/>
            <person name="Grigoriev I.V."/>
            <person name="Hibbett D.S."/>
            <person name="Martin F."/>
        </authorList>
    </citation>
    <scope>NUCLEOTIDE SEQUENCE [LARGE SCALE GENOMIC DNA]</scope>
    <source>
        <strain evidence="3">LaAM-08-1</strain>
    </source>
</reference>
<name>A0A0C9WX43_9AGAR</name>
<reference evidence="2 3" key="1">
    <citation type="submission" date="2014-04" db="EMBL/GenBank/DDBJ databases">
        <authorList>
            <consortium name="DOE Joint Genome Institute"/>
            <person name="Kuo A."/>
            <person name="Kohler A."/>
            <person name="Nagy L.G."/>
            <person name="Floudas D."/>
            <person name="Copeland A."/>
            <person name="Barry K.W."/>
            <person name="Cichocki N."/>
            <person name="Veneault-Fourrey C."/>
            <person name="LaButti K."/>
            <person name="Lindquist E.A."/>
            <person name="Lipzen A."/>
            <person name="Lundell T."/>
            <person name="Morin E."/>
            <person name="Murat C."/>
            <person name="Sun H."/>
            <person name="Tunlid A."/>
            <person name="Henrissat B."/>
            <person name="Grigoriev I.V."/>
            <person name="Hibbett D.S."/>
            <person name="Martin F."/>
            <person name="Nordberg H.P."/>
            <person name="Cantor M.N."/>
            <person name="Hua S.X."/>
        </authorList>
    </citation>
    <scope>NUCLEOTIDE SEQUENCE [LARGE SCALE GENOMIC DNA]</scope>
    <source>
        <strain evidence="2 3">LaAM-08-1</strain>
    </source>
</reference>
<evidence type="ECO:0000313" key="2">
    <source>
        <dbReference type="EMBL" id="KIJ97250.1"/>
    </source>
</evidence>
<evidence type="ECO:0000256" key="1">
    <source>
        <dbReference type="SAM" id="MobiDB-lite"/>
    </source>
</evidence>
<dbReference type="HOGENOM" id="CLU_2654862_0_0_1"/>
<gene>
    <name evidence="2" type="ORF">K443DRAFT_681643</name>
</gene>
<accession>A0A0C9WX43</accession>
<dbReference type="AlphaFoldDB" id="A0A0C9WX43"/>
<proteinExistence type="predicted"/>
<evidence type="ECO:0000313" key="3">
    <source>
        <dbReference type="Proteomes" id="UP000054477"/>
    </source>
</evidence>
<protein>
    <submittedName>
        <fullName evidence="2">Uncharacterized protein</fullName>
    </submittedName>
</protein>